<evidence type="ECO:0000256" key="4">
    <source>
        <dbReference type="ARBA" id="ARBA00012483"/>
    </source>
</evidence>
<keyword evidence="9 10" id="KW-0472">Membrane</keyword>
<keyword evidence="7" id="KW-0833">Ubl conjugation pathway</keyword>
<evidence type="ECO:0000256" key="3">
    <source>
        <dbReference type="ARBA" id="ARBA00004906"/>
    </source>
</evidence>
<dbReference type="EMBL" id="JAHLQT010022636">
    <property type="protein sequence ID" value="KAG7166307.1"/>
    <property type="molecule type" value="Genomic_DNA"/>
</dbReference>
<keyword evidence="5" id="KW-0808">Transferase</keyword>
<dbReference type="Proteomes" id="UP000747542">
    <property type="component" value="Unassembled WGS sequence"/>
</dbReference>
<evidence type="ECO:0000256" key="6">
    <source>
        <dbReference type="ARBA" id="ARBA00022692"/>
    </source>
</evidence>
<evidence type="ECO:0000256" key="8">
    <source>
        <dbReference type="ARBA" id="ARBA00022989"/>
    </source>
</evidence>
<dbReference type="GO" id="GO:0061630">
    <property type="term" value="F:ubiquitin protein ligase activity"/>
    <property type="evidence" value="ECO:0007669"/>
    <property type="project" value="UniProtKB-EC"/>
</dbReference>
<proteinExistence type="predicted"/>
<feature type="transmembrane region" description="Helical" evidence="10">
    <location>
        <begin position="87"/>
        <end position="110"/>
    </location>
</feature>
<comment type="subcellular location">
    <subcellularLocation>
        <location evidence="2">Membrane</location>
        <topology evidence="2">Multi-pass membrane protein</topology>
    </subcellularLocation>
</comment>
<evidence type="ECO:0000313" key="13">
    <source>
        <dbReference type="Proteomes" id="UP000747542"/>
    </source>
</evidence>
<name>A0A8J5JX79_HOMAM</name>
<evidence type="ECO:0000259" key="11">
    <source>
        <dbReference type="Pfam" id="PF23113"/>
    </source>
</evidence>
<organism evidence="12 13">
    <name type="scientific">Homarus americanus</name>
    <name type="common">American lobster</name>
    <dbReference type="NCBI Taxonomy" id="6706"/>
    <lineage>
        <taxon>Eukaryota</taxon>
        <taxon>Metazoa</taxon>
        <taxon>Ecdysozoa</taxon>
        <taxon>Arthropoda</taxon>
        <taxon>Crustacea</taxon>
        <taxon>Multicrustacea</taxon>
        <taxon>Malacostraca</taxon>
        <taxon>Eumalacostraca</taxon>
        <taxon>Eucarida</taxon>
        <taxon>Decapoda</taxon>
        <taxon>Pleocyemata</taxon>
        <taxon>Astacidea</taxon>
        <taxon>Nephropoidea</taxon>
        <taxon>Nephropidae</taxon>
        <taxon>Homarus</taxon>
    </lineage>
</organism>
<dbReference type="GO" id="GO:0005789">
    <property type="term" value="C:endoplasmic reticulum membrane"/>
    <property type="evidence" value="ECO:0007669"/>
    <property type="project" value="TreeGrafter"/>
</dbReference>
<dbReference type="Pfam" id="PF23113">
    <property type="entry name" value="MARCHF6_C"/>
    <property type="match status" value="1"/>
</dbReference>
<dbReference type="PANTHER" id="PTHR13145">
    <property type="entry name" value="SSM4 PROTEIN"/>
    <property type="match status" value="1"/>
</dbReference>
<reference evidence="12" key="1">
    <citation type="journal article" date="2021" name="Sci. Adv.">
        <title>The American lobster genome reveals insights on longevity, neural, and immune adaptations.</title>
        <authorList>
            <person name="Polinski J.M."/>
            <person name="Zimin A.V."/>
            <person name="Clark K.F."/>
            <person name="Kohn A.B."/>
            <person name="Sadowski N."/>
            <person name="Timp W."/>
            <person name="Ptitsyn A."/>
            <person name="Khanna P."/>
            <person name="Romanova D.Y."/>
            <person name="Williams P."/>
            <person name="Greenwood S.J."/>
            <person name="Moroz L.L."/>
            <person name="Walt D.R."/>
            <person name="Bodnar A.G."/>
        </authorList>
    </citation>
    <scope>NUCLEOTIDE SEQUENCE</scope>
    <source>
        <strain evidence="12">GMGI-L3</strain>
    </source>
</reference>
<dbReference type="AlphaFoldDB" id="A0A8J5JX79"/>
<keyword evidence="8 10" id="KW-1133">Transmembrane helix</keyword>
<evidence type="ECO:0000256" key="1">
    <source>
        <dbReference type="ARBA" id="ARBA00000900"/>
    </source>
</evidence>
<comment type="caution">
    <text evidence="12">The sequence shown here is derived from an EMBL/GenBank/DDBJ whole genome shotgun (WGS) entry which is preliminary data.</text>
</comment>
<evidence type="ECO:0000256" key="7">
    <source>
        <dbReference type="ARBA" id="ARBA00022786"/>
    </source>
</evidence>
<gene>
    <name evidence="12" type="primary">March6-L1</name>
    <name evidence="12" type="ORF">Hamer_G011137</name>
</gene>
<feature type="transmembrane region" description="Helical" evidence="10">
    <location>
        <begin position="21"/>
        <end position="41"/>
    </location>
</feature>
<feature type="transmembrane region" description="Helical" evidence="10">
    <location>
        <begin position="47"/>
        <end position="67"/>
    </location>
</feature>
<keyword evidence="13" id="KW-1185">Reference proteome</keyword>
<evidence type="ECO:0000256" key="2">
    <source>
        <dbReference type="ARBA" id="ARBA00004141"/>
    </source>
</evidence>
<evidence type="ECO:0000256" key="5">
    <source>
        <dbReference type="ARBA" id="ARBA00022679"/>
    </source>
</evidence>
<evidence type="ECO:0000256" key="10">
    <source>
        <dbReference type="SAM" id="Phobius"/>
    </source>
</evidence>
<dbReference type="EC" id="2.3.2.27" evidence="4"/>
<evidence type="ECO:0000313" key="12">
    <source>
        <dbReference type="EMBL" id="KAG7166307.1"/>
    </source>
</evidence>
<accession>A0A8J5JX79</accession>
<evidence type="ECO:0000256" key="9">
    <source>
        <dbReference type="ARBA" id="ARBA00023136"/>
    </source>
</evidence>
<protein>
    <recommendedName>
        <fullName evidence="4">RING-type E3 ubiquitin transferase</fullName>
        <ecNumber evidence="4">2.3.2.27</ecNumber>
    </recommendedName>
</protein>
<dbReference type="GO" id="GO:0036503">
    <property type="term" value="P:ERAD pathway"/>
    <property type="evidence" value="ECO:0007669"/>
    <property type="project" value="TreeGrafter"/>
</dbReference>
<feature type="transmembrane region" description="Helical" evidence="10">
    <location>
        <begin position="116"/>
        <end position="138"/>
    </location>
</feature>
<dbReference type="PANTHER" id="PTHR13145:SF0">
    <property type="entry name" value="E3 UBIQUITIN-PROTEIN LIGASE MARCHF6"/>
    <property type="match status" value="1"/>
</dbReference>
<dbReference type="InterPro" id="IPR056521">
    <property type="entry name" value="MARCHF6-like_C"/>
</dbReference>
<sequence length="182" mass="20321">MEFMRLQKHNVMKGYIWQGTKALIALVVVAVVVPLMVGVLMELDWALGVLYTKIMCALVMMGPNWWLKTNLEHIYLGGVRGLDLNLLVGQTALPVIACLGACLTVPYVTAHTIAPLVAPPTSLVMITLLSSLIIMQVVQFTRLYEHIKNDKYLVGRRLVNYDHTSSQPPPPLQENEVTPFVR</sequence>
<feature type="domain" description="E3 ubiquitin-protein ligase MARCHF6-like C-terminal" evidence="11">
    <location>
        <begin position="44"/>
        <end position="148"/>
    </location>
</feature>
<comment type="catalytic activity">
    <reaction evidence="1">
        <text>S-ubiquitinyl-[E2 ubiquitin-conjugating enzyme]-L-cysteine + [acceptor protein]-L-lysine = [E2 ubiquitin-conjugating enzyme]-L-cysteine + N(6)-ubiquitinyl-[acceptor protein]-L-lysine.</text>
        <dbReference type="EC" id="2.3.2.27"/>
    </reaction>
</comment>
<comment type="pathway">
    <text evidence="3">Protein modification; protein ubiquitination.</text>
</comment>
<keyword evidence="6 10" id="KW-0812">Transmembrane</keyword>